<evidence type="ECO:0000313" key="2">
    <source>
        <dbReference type="EMBL" id="SOY32020.1"/>
    </source>
</evidence>
<dbReference type="EMBL" id="OFSM01000036">
    <property type="protein sequence ID" value="SOY32020.1"/>
    <property type="molecule type" value="Genomic_DNA"/>
</dbReference>
<organism evidence="2 3">
    <name type="scientific">Acetatifactor muris</name>
    <dbReference type="NCBI Taxonomy" id="879566"/>
    <lineage>
        <taxon>Bacteria</taxon>
        <taxon>Bacillati</taxon>
        <taxon>Bacillota</taxon>
        <taxon>Clostridia</taxon>
        <taxon>Lachnospirales</taxon>
        <taxon>Lachnospiraceae</taxon>
        <taxon>Acetatifactor</taxon>
    </lineage>
</organism>
<keyword evidence="3" id="KW-1185">Reference proteome</keyword>
<dbReference type="AlphaFoldDB" id="A0A2K4ZNJ7"/>
<reference evidence="2 3" key="1">
    <citation type="submission" date="2018-01" db="EMBL/GenBank/DDBJ databases">
        <authorList>
            <person name="Gaut B.S."/>
            <person name="Morton B.R."/>
            <person name="Clegg M.T."/>
            <person name="Duvall M.R."/>
        </authorList>
    </citation>
    <scope>NUCLEOTIDE SEQUENCE [LARGE SCALE GENOMIC DNA]</scope>
    <source>
        <strain evidence="2">GP69</strain>
    </source>
</reference>
<dbReference type="InterPro" id="IPR000415">
    <property type="entry name" value="Nitroreductase-like"/>
</dbReference>
<dbReference type="RefSeq" id="WP_103241988.1">
    <property type="nucleotide sequence ID" value="NZ_JANJZD010000038.1"/>
</dbReference>
<gene>
    <name evidence="2" type="ORF">AMURIS_04773</name>
</gene>
<dbReference type="GO" id="GO:0016491">
    <property type="term" value="F:oxidoreductase activity"/>
    <property type="evidence" value="ECO:0007669"/>
    <property type="project" value="InterPro"/>
</dbReference>
<dbReference type="InterPro" id="IPR029478">
    <property type="entry name" value="TM1586_NiRdase"/>
</dbReference>
<protein>
    <submittedName>
        <fullName evidence="2">Nitroreductase family protein</fullName>
    </submittedName>
</protein>
<dbReference type="Gene3D" id="3.40.109.30">
    <property type="entry name" value="putative nitroreductase (tm1586), domain 2"/>
    <property type="match status" value="1"/>
</dbReference>
<dbReference type="Pfam" id="PF14512">
    <property type="entry name" value="TM1586_NiRdase"/>
    <property type="match status" value="1"/>
</dbReference>
<evidence type="ECO:0000313" key="3">
    <source>
        <dbReference type="Proteomes" id="UP000236311"/>
    </source>
</evidence>
<evidence type="ECO:0000259" key="1">
    <source>
        <dbReference type="Pfam" id="PF14512"/>
    </source>
</evidence>
<proteinExistence type="predicted"/>
<name>A0A2K4ZNJ7_9FIRM</name>
<accession>A0A2K4ZNJ7</accession>
<dbReference type="Proteomes" id="UP000236311">
    <property type="component" value="Unassembled WGS sequence"/>
</dbReference>
<dbReference type="SUPFAM" id="SSF55469">
    <property type="entry name" value="FMN-dependent nitroreductase-like"/>
    <property type="match status" value="1"/>
</dbReference>
<dbReference type="Gene3D" id="3.40.109.10">
    <property type="entry name" value="NADH Oxidase"/>
    <property type="match status" value="1"/>
</dbReference>
<feature type="domain" description="Putative nitroreductase TM1586" evidence="1">
    <location>
        <begin position="3"/>
        <end position="204"/>
    </location>
</feature>
<sequence>MTLYETIFTRRQVRNYLNSPVPRDRLDHILACATEAEQLTGQHADFKLLPAAEVSANQGASHYLLGFCDNSPPAYANVGFVLQKVDLCVQSMGLGCGWFMNIKPKKESERFCIALAIGNTDVPMRKSLDEFKRIAASEISGHDNPITQAVRLAPSSLNSQPWKLDFQNGKIIIHDTGRGIKRIILKNKLNKIDVGIAARHAVLALENEGNKVLSVTPVTDGKEFSIEISYS</sequence>
<dbReference type="OrthoDB" id="9814075at2"/>